<organism evidence="1">
    <name type="scientific">uncultured Caudovirales phage</name>
    <dbReference type="NCBI Taxonomy" id="2100421"/>
    <lineage>
        <taxon>Viruses</taxon>
        <taxon>Duplodnaviria</taxon>
        <taxon>Heunggongvirae</taxon>
        <taxon>Uroviricota</taxon>
        <taxon>Caudoviricetes</taxon>
        <taxon>Peduoviridae</taxon>
        <taxon>Maltschvirus</taxon>
        <taxon>Maltschvirus maltsch</taxon>
    </lineage>
</organism>
<evidence type="ECO:0000313" key="1">
    <source>
        <dbReference type="EMBL" id="CAB5223349.1"/>
    </source>
</evidence>
<name>A0A6J7WZ32_9CAUD</name>
<dbReference type="EMBL" id="LR798317">
    <property type="protein sequence ID" value="CAB5223349.1"/>
    <property type="molecule type" value="Genomic_DNA"/>
</dbReference>
<proteinExistence type="predicted"/>
<accession>A0A6J7WZ32</accession>
<reference evidence="1" key="1">
    <citation type="submission" date="2020-05" db="EMBL/GenBank/DDBJ databases">
        <authorList>
            <person name="Chiriac C."/>
            <person name="Salcher M."/>
            <person name="Ghai R."/>
            <person name="Kavagutti S V."/>
        </authorList>
    </citation>
    <scope>NUCLEOTIDE SEQUENCE</scope>
</reference>
<gene>
    <name evidence="1" type="ORF">UFOVP380_40</name>
</gene>
<protein>
    <submittedName>
        <fullName evidence="1">Uncharacterized protein</fullName>
    </submittedName>
</protein>
<sequence>MTYMPVAMKEAWASHEFKRRVLELLEQFLAEKQA</sequence>